<feature type="transmembrane region" description="Helical" evidence="2">
    <location>
        <begin position="235"/>
        <end position="254"/>
    </location>
</feature>
<accession>A0A4U6XGC8</accession>
<feature type="compositionally biased region" description="Basic and acidic residues" evidence="1">
    <location>
        <begin position="23"/>
        <end position="36"/>
    </location>
</feature>
<evidence type="ECO:0000313" key="3">
    <source>
        <dbReference type="EMBL" id="TKW54825.1"/>
    </source>
</evidence>
<evidence type="ECO:0008006" key="5">
    <source>
        <dbReference type="Google" id="ProtNLM"/>
    </source>
</evidence>
<keyword evidence="4" id="KW-1185">Reference proteome</keyword>
<feature type="transmembrane region" description="Helical" evidence="2">
    <location>
        <begin position="757"/>
        <end position="778"/>
    </location>
</feature>
<keyword evidence="2" id="KW-0812">Transmembrane</keyword>
<sequence length="884" mass="96937">MPLPDHNSNKTSTSGSLPTIMDGHSRGLGLRDHDAQDPDQFQMTSSAEWQPAQSFPRKPVNATQPAPAPTTPAPIVGGGGGGGGQQHGRSPPANIATSPQPTFSERVAVAGAAAYFPGPSADHDHDGFSSHPRPRPAPLQMHPVDYSRYSPSYSGLSTPYTGGLSTGGLSTGGLASSNNKQMYARVDSQSSVAGLLSPPPPPPPPPLLPGAVRQQSMYYPPEPLGLHNRYWHASWNMYFFLSAGIAFALGHHFFYARLDGTVADGQIRMLRYGAALSFLSKASLASAVILAFRQRVWMTVRRKMLTLGAVDSLFAAAEDVTAIFNVEVFRHARVAMVLAIYVWCTPLVVVLTSDTLTAQPATMREDTVCPSVRTLNFSQEETNDFRTTPKILNLFELSVSIWNKTSDDQSADHFFDYWIGTSWQFEEISTSAILGKKPMVRTNASLDVCGSGYNCTFSIKFQGPGYKCEELASGVGATPKKLNGADVPFDMSMLAPVGNHTYIAHATLGEYQNPQMNDSWPGGIPKIEPPFPPHLGALRTEPPLFFGYAHVDEPSLDQPANMSDPRWATAYTPKVFGCEHRETEYEVDFAYTGLAQKTRVRSRRFLDRVVDTRYLPGVDAQDGTADNTTATPESNYILPRDVARYRRAMAYHSIGLQFRSFVNGTIFQPNTNANTKVLQTRVLDQHNYLVVKDFMKEVQGLYEDIILSMFAQPRLLAVVWANDTSVKSGNEKGADMLYPCTRERTDIRYKYHARDLWAVYSVAILLAVVGVAFGLAAVREEGLVRNTRFSSIVAATRGPGLEKLPWATSPNSDHRPVAGAKVGYGLVPRDPYSGAGVETYGFGIEGDVKQPQRDEAGRTPSKLGSPFQRSAFNRRWTRLSTEQM</sequence>
<feature type="region of interest" description="Disordered" evidence="1">
    <location>
        <begin position="1"/>
        <end position="99"/>
    </location>
</feature>
<feature type="transmembrane region" description="Helical" evidence="2">
    <location>
        <begin position="274"/>
        <end position="292"/>
    </location>
</feature>
<protein>
    <recommendedName>
        <fullName evidence="5">Formylmethionine deformylase-like protein</fullName>
    </recommendedName>
</protein>
<keyword evidence="2" id="KW-0472">Membrane</keyword>
<organism evidence="3 4">
    <name type="scientific">Colletotrichum tanaceti</name>
    <dbReference type="NCBI Taxonomy" id="1306861"/>
    <lineage>
        <taxon>Eukaryota</taxon>
        <taxon>Fungi</taxon>
        <taxon>Dikarya</taxon>
        <taxon>Ascomycota</taxon>
        <taxon>Pezizomycotina</taxon>
        <taxon>Sordariomycetes</taxon>
        <taxon>Hypocreomycetidae</taxon>
        <taxon>Glomerellales</taxon>
        <taxon>Glomerellaceae</taxon>
        <taxon>Colletotrichum</taxon>
        <taxon>Colletotrichum destructivum species complex</taxon>
    </lineage>
</organism>
<dbReference type="PANTHER" id="PTHR35041:SF3">
    <property type="entry name" value="FORMYLMETHIONINE DEFORMYLASE-LIKE PROTEIN"/>
    <property type="match status" value="1"/>
</dbReference>
<feature type="transmembrane region" description="Helical" evidence="2">
    <location>
        <begin position="334"/>
        <end position="353"/>
    </location>
</feature>
<comment type="caution">
    <text evidence="3">The sequence shown here is derived from an EMBL/GenBank/DDBJ whole genome shotgun (WGS) entry which is preliminary data.</text>
</comment>
<dbReference type="OrthoDB" id="5340195at2759"/>
<evidence type="ECO:0000256" key="1">
    <source>
        <dbReference type="SAM" id="MobiDB-lite"/>
    </source>
</evidence>
<name>A0A4U6XGC8_9PEZI</name>
<feature type="region of interest" description="Disordered" evidence="1">
    <location>
        <begin position="190"/>
        <end position="212"/>
    </location>
</feature>
<dbReference type="AlphaFoldDB" id="A0A4U6XGC8"/>
<evidence type="ECO:0000256" key="2">
    <source>
        <dbReference type="SAM" id="Phobius"/>
    </source>
</evidence>
<dbReference type="Proteomes" id="UP000310108">
    <property type="component" value="Unassembled WGS sequence"/>
</dbReference>
<feature type="region of interest" description="Disordered" evidence="1">
    <location>
        <begin position="848"/>
        <end position="867"/>
    </location>
</feature>
<proteinExistence type="predicted"/>
<dbReference type="STRING" id="1306861.A0A4U6XGC8"/>
<feature type="compositionally biased region" description="Basic and acidic residues" evidence="1">
    <location>
        <begin position="848"/>
        <end position="857"/>
    </location>
</feature>
<dbReference type="EMBL" id="PJEX01000121">
    <property type="protein sequence ID" value="TKW54825.1"/>
    <property type="molecule type" value="Genomic_DNA"/>
</dbReference>
<feature type="compositionally biased region" description="Polar residues" evidence="1">
    <location>
        <begin position="39"/>
        <end position="53"/>
    </location>
</feature>
<dbReference type="PANTHER" id="PTHR35041">
    <property type="entry name" value="MEDIATOR OF RNA POLYMERASE II TRANSCRIPTION SUBUNIT 1"/>
    <property type="match status" value="1"/>
</dbReference>
<keyword evidence="2" id="KW-1133">Transmembrane helix</keyword>
<reference evidence="3 4" key="1">
    <citation type="journal article" date="2019" name="PLoS ONE">
        <title>Comparative genome analysis indicates high evolutionary potential of pathogenicity genes in Colletotrichum tanaceti.</title>
        <authorList>
            <person name="Lelwala R.V."/>
            <person name="Korhonen P.K."/>
            <person name="Young N.D."/>
            <person name="Scott J.B."/>
            <person name="Ades P.A."/>
            <person name="Gasser R.B."/>
            <person name="Taylor P.W.J."/>
        </authorList>
    </citation>
    <scope>NUCLEOTIDE SEQUENCE [LARGE SCALE GENOMIC DNA]</scope>
    <source>
        <strain evidence="3">BRIP57314</strain>
    </source>
</reference>
<feature type="region of interest" description="Disordered" evidence="1">
    <location>
        <begin position="115"/>
        <end position="139"/>
    </location>
</feature>
<feature type="compositionally biased region" description="Pro residues" evidence="1">
    <location>
        <begin position="197"/>
        <end position="208"/>
    </location>
</feature>
<gene>
    <name evidence="3" type="ORF">CTA1_5130</name>
</gene>
<feature type="compositionally biased region" description="Gly residues" evidence="1">
    <location>
        <begin position="76"/>
        <end position="86"/>
    </location>
</feature>
<evidence type="ECO:0000313" key="4">
    <source>
        <dbReference type="Proteomes" id="UP000310108"/>
    </source>
</evidence>